<evidence type="ECO:0000313" key="4">
    <source>
        <dbReference type="Proteomes" id="UP001157125"/>
    </source>
</evidence>
<dbReference type="Pfam" id="PF00364">
    <property type="entry name" value="Biotin_lipoyl"/>
    <property type="match status" value="1"/>
</dbReference>
<dbReference type="PANTHER" id="PTHR43778:SF2">
    <property type="entry name" value="PYRUVATE CARBOXYLASE, MITOCHONDRIAL"/>
    <property type="match status" value="1"/>
</dbReference>
<proteinExistence type="predicted"/>
<dbReference type="CDD" id="cd06850">
    <property type="entry name" value="biotinyl_domain"/>
    <property type="match status" value="1"/>
</dbReference>
<protein>
    <recommendedName>
        <fullName evidence="2">Lipoyl-binding domain-containing protein</fullName>
    </recommendedName>
</protein>
<evidence type="ECO:0000256" key="1">
    <source>
        <dbReference type="ARBA" id="ARBA00023267"/>
    </source>
</evidence>
<reference evidence="4" key="1">
    <citation type="journal article" date="2019" name="Int. J. Syst. Evol. Microbiol.">
        <title>The Global Catalogue of Microorganisms (GCM) 10K type strain sequencing project: providing services to taxonomists for standard genome sequencing and annotation.</title>
        <authorList>
            <consortium name="The Broad Institute Genomics Platform"/>
            <consortium name="The Broad Institute Genome Sequencing Center for Infectious Disease"/>
            <person name="Wu L."/>
            <person name="Ma J."/>
        </authorList>
    </citation>
    <scope>NUCLEOTIDE SEQUENCE [LARGE SCALE GENOMIC DNA]</scope>
    <source>
        <strain evidence="4">NBRC 112299</strain>
    </source>
</reference>
<dbReference type="InterPro" id="IPR000089">
    <property type="entry name" value="Biotin_lipoyl"/>
</dbReference>
<dbReference type="InterPro" id="IPR001882">
    <property type="entry name" value="Biotin_BS"/>
</dbReference>
<dbReference type="Proteomes" id="UP001157125">
    <property type="component" value="Unassembled WGS sequence"/>
</dbReference>
<evidence type="ECO:0000313" key="3">
    <source>
        <dbReference type="EMBL" id="GMA37608.1"/>
    </source>
</evidence>
<dbReference type="PROSITE" id="PS50968">
    <property type="entry name" value="BIOTINYL_LIPOYL"/>
    <property type="match status" value="1"/>
</dbReference>
<feature type="domain" description="Lipoyl-binding" evidence="2">
    <location>
        <begin position="120"/>
        <end position="194"/>
    </location>
</feature>
<dbReference type="InterPro" id="IPR055268">
    <property type="entry name" value="PCB-like"/>
</dbReference>
<sequence>MQSLSDDDRAALASAGPERQRRLNHLLFPGPATDFDVAVATYGDISVVDTFHYLYGLTVGSGEEVTVRLDEGKELLVSLEALGEPDDHGERTAMFNYNGSLRPVQIRDEVASVGIVEREKADAGAPGSIGSPFSGMVTPTVAVGDAVAAGQTVATIEAMKMESSITSPVAGTVALLAIDGAAPLNGGDLILVVE</sequence>
<dbReference type="SUPFAM" id="SSF51230">
    <property type="entry name" value="Single hybrid motif"/>
    <property type="match status" value="1"/>
</dbReference>
<dbReference type="InterPro" id="IPR011053">
    <property type="entry name" value="Single_hybrid_motif"/>
</dbReference>
<dbReference type="Pfam" id="PF02436">
    <property type="entry name" value="PYC_OADA"/>
    <property type="match status" value="1"/>
</dbReference>
<keyword evidence="4" id="KW-1185">Reference proteome</keyword>
<gene>
    <name evidence="3" type="ORF">GCM10025876_38120</name>
</gene>
<organism evidence="3 4">
    <name type="scientific">Demequina litorisediminis</name>
    <dbReference type="NCBI Taxonomy" id="1849022"/>
    <lineage>
        <taxon>Bacteria</taxon>
        <taxon>Bacillati</taxon>
        <taxon>Actinomycetota</taxon>
        <taxon>Actinomycetes</taxon>
        <taxon>Micrococcales</taxon>
        <taxon>Demequinaceae</taxon>
        <taxon>Demequina</taxon>
    </lineage>
</organism>
<dbReference type="Gene3D" id="3.10.600.10">
    <property type="entry name" value="pyruvate carboxylase f1077a mutant domain"/>
    <property type="match status" value="1"/>
</dbReference>
<dbReference type="PROSITE" id="PS00188">
    <property type="entry name" value="BIOTIN"/>
    <property type="match status" value="1"/>
</dbReference>
<evidence type="ECO:0000259" key="2">
    <source>
        <dbReference type="PROSITE" id="PS50968"/>
    </source>
</evidence>
<dbReference type="EMBL" id="BSUN01000001">
    <property type="protein sequence ID" value="GMA37608.1"/>
    <property type="molecule type" value="Genomic_DNA"/>
</dbReference>
<dbReference type="PANTHER" id="PTHR43778">
    <property type="entry name" value="PYRUVATE CARBOXYLASE"/>
    <property type="match status" value="1"/>
</dbReference>
<keyword evidence="1" id="KW-0092">Biotin</keyword>
<dbReference type="InterPro" id="IPR003379">
    <property type="entry name" value="Carboxylase_cons_dom"/>
</dbReference>
<comment type="caution">
    <text evidence="3">The sequence shown here is derived from an EMBL/GenBank/DDBJ whole genome shotgun (WGS) entry which is preliminary data.</text>
</comment>
<accession>A0ABQ6ILQ1</accession>
<name>A0ABQ6ILQ1_9MICO</name>
<dbReference type="Gene3D" id="2.40.50.100">
    <property type="match status" value="1"/>
</dbReference>